<sequence>MSNLAHILPPYSRPSISRDDSTETSPADTPCSRALIGRVPVSAPLHLAIAHQLGDQRWTGHGKQAEWGVDDLTVPIGVVRPEQKDQLDSSRNTLIISREGASTIVGGVPDVVIAWDMFGLFLEPEHDAEGDGVPDEEDMQVEEERKKGPRIRAGCTVQDYLALIAMLRQAIDQITPPDTLQQLTDAAVPGGLGKHERRFKLVTGLAVDSRAWLSERWGRGIHCWKLQRWMRGTAKKS</sequence>
<dbReference type="EMBL" id="JASBWS010000030">
    <property type="protein sequence ID" value="KAJ9108623.1"/>
    <property type="molecule type" value="Genomic_DNA"/>
</dbReference>
<evidence type="ECO:0000313" key="1">
    <source>
        <dbReference type="EMBL" id="KAJ9108623.1"/>
    </source>
</evidence>
<organism evidence="1 2">
    <name type="scientific">Naganishia adeliensis</name>
    <dbReference type="NCBI Taxonomy" id="92952"/>
    <lineage>
        <taxon>Eukaryota</taxon>
        <taxon>Fungi</taxon>
        <taxon>Dikarya</taxon>
        <taxon>Basidiomycota</taxon>
        <taxon>Agaricomycotina</taxon>
        <taxon>Tremellomycetes</taxon>
        <taxon>Filobasidiales</taxon>
        <taxon>Filobasidiaceae</taxon>
        <taxon>Naganishia</taxon>
    </lineage>
</organism>
<gene>
    <name evidence="1" type="ORF">QFC20_003321</name>
</gene>
<dbReference type="Proteomes" id="UP001230649">
    <property type="component" value="Unassembled WGS sequence"/>
</dbReference>
<protein>
    <submittedName>
        <fullName evidence="1">Uncharacterized protein</fullName>
    </submittedName>
</protein>
<reference evidence="1" key="1">
    <citation type="submission" date="2023-04" db="EMBL/GenBank/DDBJ databases">
        <title>Draft Genome sequencing of Naganishia species isolated from polar environments using Oxford Nanopore Technology.</title>
        <authorList>
            <person name="Leo P."/>
            <person name="Venkateswaran K."/>
        </authorList>
    </citation>
    <scope>NUCLEOTIDE SEQUENCE</scope>
    <source>
        <strain evidence="1">MNA-CCFEE 5262</strain>
    </source>
</reference>
<keyword evidence="2" id="KW-1185">Reference proteome</keyword>
<accession>A0ACC2WA52</accession>
<comment type="caution">
    <text evidence="1">The sequence shown here is derived from an EMBL/GenBank/DDBJ whole genome shotgun (WGS) entry which is preliminary data.</text>
</comment>
<name>A0ACC2WA52_9TREE</name>
<proteinExistence type="predicted"/>
<evidence type="ECO:0000313" key="2">
    <source>
        <dbReference type="Proteomes" id="UP001230649"/>
    </source>
</evidence>